<keyword evidence="2" id="KW-1185">Reference proteome</keyword>
<reference evidence="1 2" key="1">
    <citation type="submission" date="2018-10" db="EMBL/GenBank/DDBJ databases">
        <title>Isolation from soil.</title>
        <authorList>
            <person name="Hu J."/>
        </authorList>
    </citation>
    <scope>NUCLEOTIDE SEQUENCE [LARGE SCALE GENOMIC DNA]</scope>
    <source>
        <strain evidence="1 2">NEAU-Ht49</strain>
    </source>
</reference>
<dbReference type="AlphaFoldDB" id="A0A3M2M2U6"/>
<comment type="caution">
    <text evidence="1">The sequence shown here is derived from an EMBL/GenBank/DDBJ whole genome shotgun (WGS) entry which is preliminary data.</text>
</comment>
<dbReference type="EMBL" id="RFFG01000022">
    <property type="protein sequence ID" value="RMI43919.1"/>
    <property type="molecule type" value="Genomic_DNA"/>
</dbReference>
<protein>
    <submittedName>
        <fullName evidence="1">Uncharacterized protein</fullName>
    </submittedName>
</protein>
<evidence type="ECO:0000313" key="1">
    <source>
        <dbReference type="EMBL" id="RMI43919.1"/>
    </source>
</evidence>
<proteinExistence type="predicted"/>
<dbReference type="OrthoDB" id="3476912at2"/>
<name>A0A3M2M2U6_9ACTN</name>
<evidence type="ECO:0000313" key="2">
    <source>
        <dbReference type="Proteomes" id="UP000282674"/>
    </source>
</evidence>
<dbReference type="Proteomes" id="UP000282674">
    <property type="component" value="Unassembled WGS sequence"/>
</dbReference>
<gene>
    <name evidence="1" type="ORF">EBO15_14545</name>
</gene>
<accession>A0A3M2M2U6</accession>
<dbReference type="RefSeq" id="WP_122194917.1">
    <property type="nucleotide sequence ID" value="NZ_JBHSKC010000035.1"/>
</dbReference>
<organism evidence="1 2">
    <name type="scientific">Actinomadura harenae</name>
    <dbReference type="NCBI Taxonomy" id="2483351"/>
    <lineage>
        <taxon>Bacteria</taxon>
        <taxon>Bacillati</taxon>
        <taxon>Actinomycetota</taxon>
        <taxon>Actinomycetes</taxon>
        <taxon>Streptosporangiales</taxon>
        <taxon>Thermomonosporaceae</taxon>
        <taxon>Actinomadura</taxon>
    </lineage>
</organism>
<sequence>MTSTTTKPEPATVLEEVYADLAEAKAVITAAIDQDPDGFIRLGFAEGEAADALSALRSAPSLPSTAISRAQANAETAATATADGITAALDRIAAAATRASETLIGLAEHCPDARDVAACLDAARYAGRLREQFE</sequence>